<gene>
    <name evidence="9" type="ORF">g.11737</name>
</gene>
<evidence type="ECO:0000256" key="8">
    <source>
        <dbReference type="SAM" id="MobiDB-lite"/>
    </source>
</evidence>
<keyword evidence="3" id="KW-0809">Transit peptide</keyword>
<organism evidence="9">
    <name type="scientific">Auxenochlorella protothecoides</name>
    <name type="common">Green microalga</name>
    <name type="synonym">Chlorella protothecoides</name>
    <dbReference type="NCBI Taxonomy" id="3075"/>
    <lineage>
        <taxon>Eukaryota</taxon>
        <taxon>Viridiplantae</taxon>
        <taxon>Chlorophyta</taxon>
        <taxon>core chlorophytes</taxon>
        <taxon>Trebouxiophyceae</taxon>
        <taxon>Chlorellales</taxon>
        <taxon>Chlorellaceae</taxon>
        <taxon>Auxenochlorella</taxon>
    </lineage>
</organism>
<dbReference type="GO" id="GO:0003735">
    <property type="term" value="F:structural constituent of ribosome"/>
    <property type="evidence" value="ECO:0007669"/>
    <property type="project" value="TreeGrafter"/>
</dbReference>
<keyword evidence="4" id="KW-0408">Iron</keyword>
<name>A0A1D1ZU88_AUXPR</name>
<keyword evidence="5" id="KW-0411">Iron-sulfur</keyword>
<feature type="region of interest" description="Disordered" evidence="8">
    <location>
        <begin position="638"/>
        <end position="687"/>
    </location>
</feature>
<feature type="non-terminal residue" evidence="9">
    <location>
        <position position="1"/>
    </location>
</feature>
<dbReference type="Gene3D" id="3.40.50.150">
    <property type="entry name" value="Vaccinia Virus protein VP39"/>
    <property type="match status" value="1"/>
</dbReference>
<dbReference type="InterPro" id="IPR015324">
    <property type="entry name" value="Ribosomal_Rsm22-like"/>
</dbReference>
<evidence type="ECO:0000256" key="2">
    <source>
        <dbReference type="ARBA" id="ARBA00022723"/>
    </source>
</evidence>
<feature type="region of interest" description="Disordered" evidence="8">
    <location>
        <begin position="227"/>
        <end position="262"/>
    </location>
</feature>
<evidence type="ECO:0000256" key="7">
    <source>
        <dbReference type="ARBA" id="ARBA00045681"/>
    </source>
</evidence>
<comment type="subcellular location">
    <subcellularLocation>
        <location evidence="1">Mitochondrion</location>
    </subcellularLocation>
</comment>
<keyword evidence="2" id="KW-0479">Metal-binding</keyword>
<feature type="region of interest" description="Disordered" evidence="8">
    <location>
        <begin position="104"/>
        <end position="132"/>
    </location>
</feature>
<dbReference type="GO" id="GO:0005739">
    <property type="term" value="C:mitochondrion"/>
    <property type="evidence" value="ECO:0007669"/>
    <property type="project" value="UniProtKB-SubCell"/>
</dbReference>
<dbReference type="InterPro" id="IPR029063">
    <property type="entry name" value="SAM-dependent_MTases_sf"/>
</dbReference>
<dbReference type="Pfam" id="PF09243">
    <property type="entry name" value="Rsm22"/>
    <property type="match status" value="2"/>
</dbReference>
<dbReference type="SUPFAM" id="SSF53335">
    <property type="entry name" value="S-adenosyl-L-methionine-dependent methyltransferases"/>
    <property type="match status" value="1"/>
</dbReference>
<dbReference type="GO" id="GO:0015935">
    <property type="term" value="C:small ribosomal subunit"/>
    <property type="evidence" value="ECO:0007669"/>
    <property type="project" value="TreeGrafter"/>
</dbReference>
<dbReference type="GO" id="GO:0006412">
    <property type="term" value="P:translation"/>
    <property type="evidence" value="ECO:0007669"/>
    <property type="project" value="InterPro"/>
</dbReference>
<dbReference type="AlphaFoldDB" id="A0A1D1ZU88"/>
<dbReference type="PANTHER" id="PTHR13184:SF5">
    <property type="entry name" value="METHYLTRANSFERASE-LIKE PROTEIN 17, MITOCHONDRIAL"/>
    <property type="match status" value="1"/>
</dbReference>
<dbReference type="PANTHER" id="PTHR13184">
    <property type="entry name" value="37S RIBOSOMAL PROTEIN S22"/>
    <property type="match status" value="1"/>
</dbReference>
<sequence length="782" mass="81803">WTVFDSTRDISQIKWCSIAMATAARQCRALASLASQSCDGLLGARCMATLPAALASQVATRSPGSIDLPADVNDALLAAAKGARKKHLRGQGAALTDELKHMSRSRHRGGVHPNLHGVPEAQTQRPTRGKARQQRRTLLAELAGEVPGLPMVGTLTGNRGPARMSRRARAAAEAAQEWEDLEEADEGGGMMDSAAAARPSELADAGLAEPSDTVDTQGASGVAALDQPVIGPPAAKSESASQWAAPPPLPLDRPARSSAVAAGRRYGDEATALAYAATRMPACYAALRRALGEVAARQGAAWAPATMLDFGAGPGTAAWAARDAWPAAALRVTAVDASGAMAWLGRAVQAARTRSDAEAGAASSVYWTARLGPASRRADLVTAGYVLGELDGDGERRRLVADLWARVAPGGVLLLVEPGTPAGSRAVAAARTQVLEAAADGEGSGAGQGRRAHVLAPCPHDGACPLEGAATWCHFVQRFQRGPLQRAAKDFAPGKVTVRSYADERFSYVAICKRPRPHGPPQPAIDALIPLPDDVMEAYRALPPHEVPRRARPQLGLPEDIEGPKVVENPAAPAGPSGGAAGRMAWADDDAFLLRLAEGRGLLSDLDEDTLQLIRDSIGEDAELGTEDMELRRIGKGELGNEVTAADAPHSPADIRGSQRQTADSLPTSRPAPTVPASSSNGHDPDLDLETLAQASASTWSRVLRPPLKRGGHVVLDLCSAVESGARGEAVRQTVSRLGSERALGGRGAYRLARGLGWGDLWPADYQDRLPLQRGGAWKKGE</sequence>
<evidence type="ECO:0000256" key="5">
    <source>
        <dbReference type="ARBA" id="ARBA00023014"/>
    </source>
</evidence>
<dbReference type="GO" id="GO:0051536">
    <property type="term" value="F:iron-sulfur cluster binding"/>
    <property type="evidence" value="ECO:0007669"/>
    <property type="project" value="UniProtKB-KW"/>
</dbReference>
<comment type="function">
    <text evidence="7">Mitochondrial ribosome (mitoribosome) assembly factor. Binds at the interface of the head and body domains of the mitochondrial small ribosomal subunit (mt-SSU), occluding the mRNA channel and preventing compaction of the head domain towards the body. Probable inactive methyltransferase: retains the characteristic folding and ability to bind S-adenosyl-L-methionine, but it probably lost its methyltransferase activity.</text>
</comment>
<evidence type="ECO:0000256" key="4">
    <source>
        <dbReference type="ARBA" id="ARBA00023004"/>
    </source>
</evidence>
<evidence type="ECO:0000256" key="6">
    <source>
        <dbReference type="ARBA" id="ARBA00023128"/>
    </source>
</evidence>
<dbReference type="InterPro" id="IPR052571">
    <property type="entry name" value="Mt_RNA_Methyltransferase"/>
</dbReference>
<feature type="compositionally biased region" description="Polar residues" evidence="8">
    <location>
        <begin position="658"/>
        <end position="668"/>
    </location>
</feature>
<dbReference type="EMBL" id="GDKF01008389">
    <property type="protein sequence ID" value="JAT70233.1"/>
    <property type="molecule type" value="Transcribed_RNA"/>
</dbReference>
<dbReference type="GO" id="GO:0008168">
    <property type="term" value="F:methyltransferase activity"/>
    <property type="evidence" value="ECO:0007669"/>
    <property type="project" value="InterPro"/>
</dbReference>
<evidence type="ECO:0000256" key="3">
    <source>
        <dbReference type="ARBA" id="ARBA00022946"/>
    </source>
</evidence>
<evidence type="ECO:0000313" key="9">
    <source>
        <dbReference type="EMBL" id="JAT70233.1"/>
    </source>
</evidence>
<accession>A0A1D1ZU88</accession>
<keyword evidence="6" id="KW-0496">Mitochondrion</keyword>
<reference evidence="9" key="1">
    <citation type="submission" date="2015-08" db="EMBL/GenBank/DDBJ databases">
        <authorList>
            <person name="Babu N.S."/>
            <person name="Beckwith C.J."/>
            <person name="Beseler K.G."/>
            <person name="Brison A."/>
            <person name="Carone J.V."/>
            <person name="Caskin T.P."/>
            <person name="Diamond M."/>
            <person name="Durham M.E."/>
            <person name="Foxe J.M."/>
            <person name="Go M."/>
            <person name="Henderson B.A."/>
            <person name="Jones I.B."/>
            <person name="McGettigan J.A."/>
            <person name="Micheletti S.J."/>
            <person name="Nasrallah M.E."/>
            <person name="Ortiz D."/>
            <person name="Piller C.R."/>
            <person name="Privatt S.R."/>
            <person name="Schneider S.L."/>
            <person name="Sharp S."/>
            <person name="Smith T.C."/>
            <person name="Stanton J.D."/>
            <person name="Ullery H.E."/>
            <person name="Wilson R.J."/>
            <person name="Serrano M.G."/>
            <person name="Buck G."/>
            <person name="Lee V."/>
            <person name="Wang Y."/>
            <person name="Carvalho R."/>
            <person name="Voegtly L."/>
            <person name="Shi R."/>
            <person name="Duckworth R."/>
            <person name="Johnson A."/>
            <person name="Loviza R."/>
            <person name="Walstead R."/>
            <person name="Shah Z."/>
            <person name="Kiflezghi M."/>
            <person name="Wade K."/>
            <person name="Ball S.L."/>
            <person name="Bradley K.W."/>
            <person name="Asai D.J."/>
            <person name="Bowman C.A."/>
            <person name="Russell D.A."/>
            <person name="Pope W.H."/>
            <person name="Jacobs-Sera D."/>
            <person name="Hendrix R.W."/>
            <person name="Hatfull G.F."/>
        </authorList>
    </citation>
    <scope>NUCLEOTIDE SEQUENCE</scope>
</reference>
<feature type="region of interest" description="Disordered" evidence="8">
    <location>
        <begin position="151"/>
        <end position="199"/>
    </location>
</feature>
<feature type="compositionally biased region" description="Acidic residues" evidence="8">
    <location>
        <begin position="176"/>
        <end position="186"/>
    </location>
</feature>
<protein>
    <submittedName>
        <fullName evidence="9">Uncharacterized protein</fullName>
    </submittedName>
</protein>
<proteinExistence type="predicted"/>
<dbReference type="GO" id="GO:0046872">
    <property type="term" value="F:metal ion binding"/>
    <property type="evidence" value="ECO:0007669"/>
    <property type="project" value="UniProtKB-KW"/>
</dbReference>
<evidence type="ECO:0000256" key="1">
    <source>
        <dbReference type="ARBA" id="ARBA00004173"/>
    </source>
</evidence>